<gene>
    <name evidence="2" type="ORF">BLA17378_07105</name>
</gene>
<name>A0ABY6Y333_9BURK</name>
<evidence type="ECO:0000313" key="3">
    <source>
        <dbReference type="Proteomes" id="UP000494120"/>
    </source>
</evidence>
<protein>
    <submittedName>
        <fullName evidence="2">Uncharacterized protein</fullName>
    </submittedName>
</protein>
<keyword evidence="3" id="KW-1185">Reference proteome</keyword>
<evidence type="ECO:0000313" key="2">
    <source>
        <dbReference type="EMBL" id="VWD27969.1"/>
    </source>
</evidence>
<feature type="region of interest" description="Disordered" evidence="1">
    <location>
        <begin position="1"/>
        <end position="21"/>
    </location>
</feature>
<organism evidence="2 3">
    <name type="scientific">Burkholderia aenigmatica</name>
    <dbReference type="NCBI Taxonomy" id="2015348"/>
    <lineage>
        <taxon>Bacteria</taxon>
        <taxon>Pseudomonadati</taxon>
        <taxon>Pseudomonadota</taxon>
        <taxon>Betaproteobacteria</taxon>
        <taxon>Burkholderiales</taxon>
        <taxon>Burkholderiaceae</taxon>
        <taxon>Burkholderia</taxon>
        <taxon>Burkholderia cepacia complex</taxon>
    </lineage>
</organism>
<dbReference type="EMBL" id="CABVQG010000038">
    <property type="protein sequence ID" value="VWD27969.1"/>
    <property type="molecule type" value="Genomic_DNA"/>
</dbReference>
<proteinExistence type="predicted"/>
<evidence type="ECO:0000256" key="1">
    <source>
        <dbReference type="SAM" id="MobiDB-lite"/>
    </source>
</evidence>
<reference evidence="2 3" key="1">
    <citation type="submission" date="2019-09" db="EMBL/GenBank/DDBJ databases">
        <authorList>
            <person name="Depoorter E."/>
        </authorList>
    </citation>
    <scope>NUCLEOTIDE SEQUENCE [LARGE SCALE GENOMIC DNA]</scope>
    <source>
        <strain evidence="2 3">R-17378</strain>
    </source>
</reference>
<comment type="caution">
    <text evidence="2">The sequence shown here is derived from an EMBL/GenBank/DDBJ whole genome shotgun (WGS) entry which is preliminary data.</text>
</comment>
<accession>A0ABY6Y333</accession>
<sequence>MPWRVVGKLPHHRTPDPAGKAVTVPLASSSTDASSLAGFPRNGTAAPACAPVGAGGGALHEGNTCDRLRKSHANGEST</sequence>
<dbReference type="Proteomes" id="UP000494120">
    <property type="component" value="Unassembled WGS sequence"/>
</dbReference>
<feature type="region of interest" description="Disordered" evidence="1">
    <location>
        <begin position="55"/>
        <end position="78"/>
    </location>
</feature>